<organism evidence="1 2">
    <name type="scientific">Gossypium australe</name>
    <dbReference type="NCBI Taxonomy" id="47621"/>
    <lineage>
        <taxon>Eukaryota</taxon>
        <taxon>Viridiplantae</taxon>
        <taxon>Streptophyta</taxon>
        <taxon>Embryophyta</taxon>
        <taxon>Tracheophyta</taxon>
        <taxon>Spermatophyta</taxon>
        <taxon>Magnoliopsida</taxon>
        <taxon>eudicotyledons</taxon>
        <taxon>Gunneridae</taxon>
        <taxon>Pentapetalae</taxon>
        <taxon>rosids</taxon>
        <taxon>malvids</taxon>
        <taxon>Malvales</taxon>
        <taxon>Malvaceae</taxon>
        <taxon>Malvoideae</taxon>
        <taxon>Gossypium</taxon>
    </lineage>
</organism>
<gene>
    <name evidence="1" type="ORF">EPI10_027438</name>
</gene>
<dbReference type="AlphaFoldDB" id="A0A5B6UTM4"/>
<dbReference type="Proteomes" id="UP000325315">
    <property type="component" value="Unassembled WGS sequence"/>
</dbReference>
<comment type="caution">
    <text evidence="1">The sequence shown here is derived from an EMBL/GenBank/DDBJ whole genome shotgun (WGS) entry which is preliminary data.</text>
</comment>
<proteinExistence type="predicted"/>
<protein>
    <submittedName>
        <fullName evidence="1">Protein ENHANCED DISEASE RESISTANCE 2</fullName>
    </submittedName>
</protein>
<name>A0A5B6UTM4_9ROSI</name>
<dbReference type="OrthoDB" id="9970435at2759"/>
<keyword evidence="2" id="KW-1185">Reference proteome</keyword>
<accession>A0A5B6UTM4</accession>
<evidence type="ECO:0000313" key="2">
    <source>
        <dbReference type="Proteomes" id="UP000325315"/>
    </source>
</evidence>
<reference evidence="2" key="1">
    <citation type="journal article" date="2019" name="Plant Biotechnol. J.">
        <title>Genome sequencing of the Australian wild diploid species Gossypium australe highlights disease resistance and delayed gland morphogenesis.</title>
        <authorList>
            <person name="Cai Y."/>
            <person name="Cai X."/>
            <person name="Wang Q."/>
            <person name="Wang P."/>
            <person name="Zhang Y."/>
            <person name="Cai C."/>
            <person name="Xu Y."/>
            <person name="Wang K."/>
            <person name="Zhou Z."/>
            <person name="Wang C."/>
            <person name="Geng S."/>
            <person name="Li B."/>
            <person name="Dong Q."/>
            <person name="Hou Y."/>
            <person name="Wang H."/>
            <person name="Ai P."/>
            <person name="Liu Z."/>
            <person name="Yi F."/>
            <person name="Sun M."/>
            <person name="An G."/>
            <person name="Cheng J."/>
            <person name="Zhang Y."/>
            <person name="Shi Q."/>
            <person name="Xie Y."/>
            <person name="Shi X."/>
            <person name="Chang Y."/>
            <person name="Huang F."/>
            <person name="Chen Y."/>
            <person name="Hong S."/>
            <person name="Mi L."/>
            <person name="Sun Q."/>
            <person name="Zhang L."/>
            <person name="Zhou B."/>
            <person name="Peng R."/>
            <person name="Zhang X."/>
            <person name="Liu F."/>
        </authorList>
    </citation>
    <scope>NUCLEOTIDE SEQUENCE [LARGE SCALE GENOMIC DNA]</scope>
    <source>
        <strain evidence="2">cv. PA1801</strain>
    </source>
</reference>
<sequence length="86" mass="9288">MPAISRATKNIIKKPTGRTETVTGIQSVRSEETAVPPPYPDFNLALFLSIGCLLRMVSGSFVPGSASLVAVVIKDYQHNGRLCLRT</sequence>
<dbReference type="EMBL" id="SMMG02000009">
    <property type="protein sequence ID" value="KAA3460813.1"/>
    <property type="molecule type" value="Genomic_DNA"/>
</dbReference>
<evidence type="ECO:0000313" key="1">
    <source>
        <dbReference type="EMBL" id="KAA3460813.1"/>
    </source>
</evidence>